<dbReference type="HOGENOM" id="CLU_1496949_0_0_1"/>
<protein>
    <submittedName>
        <fullName evidence="2">Uncharacterized protein</fullName>
    </submittedName>
</protein>
<reference key="1">
    <citation type="submission" date="2007-01" db="EMBL/GenBank/DDBJ databases">
        <title>The Genome Sequence of Puccinia graminis f. sp. tritici Strain CRL 75-36-700-3.</title>
        <authorList>
            <consortium name="The Broad Institute Genome Sequencing Platform"/>
            <person name="Birren B."/>
            <person name="Lander E."/>
            <person name="Galagan J."/>
            <person name="Nusbaum C."/>
            <person name="Devon K."/>
            <person name="Cuomo C."/>
            <person name="Jaffe D."/>
            <person name="Butler J."/>
            <person name="Alvarez P."/>
            <person name="Gnerre S."/>
            <person name="Grabherr M."/>
            <person name="Mauceli E."/>
            <person name="Brockman W."/>
            <person name="Young S."/>
            <person name="LaButti K."/>
            <person name="Sykes S."/>
            <person name="DeCaprio D."/>
            <person name="Crawford M."/>
            <person name="Koehrsen M."/>
            <person name="Engels R."/>
            <person name="Montgomery P."/>
            <person name="Pearson M."/>
            <person name="Howarth C."/>
            <person name="Larson L."/>
            <person name="White J."/>
            <person name="Zeng Q."/>
            <person name="Kodira C."/>
            <person name="Yandava C."/>
            <person name="Alvarado L."/>
            <person name="O'Leary S."/>
            <person name="Szabo L."/>
            <person name="Dean R."/>
            <person name="Schein J."/>
        </authorList>
    </citation>
    <scope>NUCLEOTIDE SEQUENCE</scope>
    <source>
        <strain>CRL 75-36-700-3</strain>
    </source>
</reference>
<dbReference type="VEuPathDB" id="FungiDB:PGTG_05184"/>
<name>E3K700_PUCGT</name>
<dbReference type="RefSeq" id="XP_003324378.1">
    <property type="nucleotide sequence ID" value="XM_003324330.2"/>
</dbReference>
<dbReference type="InParanoid" id="E3K700"/>
<feature type="compositionally biased region" description="Basic and acidic residues" evidence="1">
    <location>
        <begin position="29"/>
        <end position="38"/>
    </location>
</feature>
<feature type="compositionally biased region" description="Basic and acidic residues" evidence="1">
    <location>
        <begin position="72"/>
        <end position="83"/>
    </location>
</feature>
<evidence type="ECO:0000313" key="3">
    <source>
        <dbReference type="Proteomes" id="UP000008783"/>
    </source>
</evidence>
<proteinExistence type="predicted"/>
<feature type="region of interest" description="Disordered" evidence="1">
    <location>
        <begin position="59"/>
        <end position="90"/>
    </location>
</feature>
<feature type="region of interest" description="Disordered" evidence="1">
    <location>
        <begin position="1"/>
        <end position="41"/>
    </location>
</feature>
<dbReference type="EMBL" id="DS178274">
    <property type="protein sequence ID" value="EFP79959.1"/>
    <property type="molecule type" value="Genomic_DNA"/>
</dbReference>
<dbReference type="GeneID" id="10533813"/>
<dbReference type="eggNOG" id="ENOG502SF5G">
    <property type="taxonomic scope" value="Eukaryota"/>
</dbReference>
<dbReference type="Proteomes" id="UP000008783">
    <property type="component" value="Unassembled WGS sequence"/>
</dbReference>
<accession>E3K700</accession>
<sequence length="180" mass="20715">MPKASRSRLIHASQSKTTMPLSKRQFSLPEDHSQRLEQVDPTTSANEILHELNEDPKAYVLSSSSSKTTTKHNSDRRVIRARDSAQPYSKSHAKRLKKKGKEQVVVGELRRTWEPWMKCWLLLLLRLLLPTSPLVSQLDSTNTNKSHHQLCKGTPLQKNRCLTNRRLKSYTKSLFDCPRS</sequence>
<dbReference type="OrthoDB" id="2506208at2759"/>
<evidence type="ECO:0000256" key="1">
    <source>
        <dbReference type="SAM" id="MobiDB-lite"/>
    </source>
</evidence>
<keyword evidence="3" id="KW-1185">Reference proteome</keyword>
<gene>
    <name evidence="2" type="ORF">PGTG_05184</name>
</gene>
<organism evidence="2 3">
    <name type="scientific">Puccinia graminis f. sp. tritici (strain CRL 75-36-700-3 / race SCCL)</name>
    <name type="common">Black stem rust fungus</name>
    <dbReference type="NCBI Taxonomy" id="418459"/>
    <lineage>
        <taxon>Eukaryota</taxon>
        <taxon>Fungi</taxon>
        <taxon>Dikarya</taxon>
        <taxon>Basidiomycota</taxon>
        <taxon>Pucciniomycotina</taxon>
        <taxon>Pucciniomycetes</taxon>
        <taxon>Pucciniales</taxon>
        <taxon>Pucciniaceae</taxon>
        <taxon>Puccinia</taxon>
    </lineage>
</organism>
<dbReference type="KEGG" id="pgr:PGTG_05184"/>
<dbReference type="AlphaFoldDB" id="E3K700"/>
<evidence type="ECO:0000313" key="2">
    <source>
        <dbReference type="EMBL" id="EFP79959.1"/>
    </source>
</evidence>
<reference evidence="3" key="2">
    <citation type="journal article" date="2011" name="Proc. Natl. Acad. Sci. U.S.A.">
        <title>Obligate biotrophy features unraveled by the genomic analysis of rust fungi.</title>
        <authorList>
            <person name="Duplessis S."/>
            <person name="Cuomo C.A."/>
            <person name="Lin Y.-C."/>
            <person name="Aerts A."/>
            <person name="Tisserant E."/>
            <person name="Veneault-Fourrey C."/>
            <person name="Joly D.L."/>
            <person name="Hacquard S."/>
            <person name="Amselem J."/>
            <person name="Cantarel B.L."/>
            <person name="Chiu R."/>
            <person name="Coutinho P.M."/>
            <person name="Feau N."/>
            <person name="Field M."/>
            <person name="Frey P."/>
            <person name="Gelhaye E."/>
            <person name="Goldberg J."/>
            <person name="Grabherr M.G."/>
            <person name="Kodira C.D."/>
            <person name="Kohler A."/>
            <person name="Kuees U."/>
            <person name="Lindquist E.A."/>
            <person name="Lucas S.M."/>
            <person name="Mago R."/>
            <person name="Mauceli E."/>
            <person name="Morin E."/>
            <person name="Murat C."/>
            <person name="Pangilinan J.L."/>
            <person name="Park R."/>
            <person name="Pearson M."/>
            <person name="Quesneville H."/>
            <person name="Rouhier N."/>
            <person name="Sakthikumar S."/>
            <person name="Salamov A.A."/>
            <person name="Schmutz J."/>
            <person name="Selles B."/>
            <person name="Shapiro H."/>
            <person name="Tanguay P."/>
            <person name="Tuskan G.A."/>
            <person name="Henrissat B."/>
            <person name="Van de Peer Y."/>
            <person name="Rouze P."/>
            <person name="Ellis J.G."/>
            <person name="Dodds P.N."/>
            <person name="Schein J.E."/>
            <person name="Zhong S."/>
            <person name="Hamelin R.C."/>
            <person name="Grigoriev I.V."/>
            <person name="Szabo L.J."/>
            <person name="Martin F."/>
        </authorList>
    </citation>
    <scope>NUCLEOTIDE SEQUENCE [LARGE SCALE GENOMIC DNA]</scope>
    <source>
        <strain evidence="3">CRL 75-36-700-3 / race SCCL</strain>
    </source>
</reference>